<dbReference type="InterPro" id="IPR036187">
    <property type="entry name" value="DNA_mismatch_repair_MutS_sf"/>
</dbReference>
<dbReference type="GO" id="GO:0004519">
    <property type="term" value="F:endonuclease activity"/>
    <property type="evidence" value="ECO:0007669"/>
    <property type="project" value="UniProtKB-KW"/>
</dbReference>
<dbReference type="Pfam" id="PF00488">
    <property type="entry name" value="MutS_V"/>
    <property type="match status" value="1"/>
</dbReference>
<name>A0A9E2L4D2_9SPIR</name>
<dbReference type="GO" id="GO:0005524">
    <property type="term" value="F:ATP binding"/>
    <property type="evidence" value="ECO:0007669"/>
    <property type="project" value="UniProtKB-KW"/>
</dbReference>
<dbReference type="EMBL" id="JAHLFV010000201">
    <property type="protein sequence ID" value="MBU3850632.1"/>
    <property type="molecule type" value="Genomic_DNA"/>
</dbReference>
<dbReference type="SUPFAM" id="SSF52540">
    <property type="entry name" value="P-loop containing nucleoside triphosphate hydrolases"/>
    <property type="match status" value="1"/>
</dbReference>
<feature type="domain" description="DNA mismatch repair proteins mutS family" evidence="4">
    <location>
        <begin position="410"/>
        <end position="426"/>
    </location>
</feature>
<accession>A0A9E2L4D2</accession>
<dbReference type="GO" id="GO:0006298">
    <property type="term" value="P:mismatch repair"/>
    <property type="evidence" value="ECO:0007669"/>
    <property type="project" value="InterPro"/>
</dbReference>
<dbReference type="SMART" id="SM00534">
    <property type="entry name" value="MUTSac"/>
    <property type="match status" value="1"/>
</dbReference>
<evidence type="ECO:0000313" key="5">
    <source>
        <dbReference type="EMBL" id="MBU3850632.1"/>
    </source>
</evidence>
<dbReference type="GO" id="GO:0030983">
    <property type="term" value="F:mismatched DNA binding"/>
    <property type="evidence" value="ECO:0007669"/>
    <property type="project" value="InterPro"/>
</dbReference>
<dbReference type="Proteomes" id="UP000823914">
    <property type="component" value="Unassembled WGS sequence"/>
</dbReference>
<dbReference type="AlphaFoldDB" id="A0A9E2L4D2"/>
<keyword evidence="5" id="KW-0378">Hydrolase</keyword>
<dbReference type="InterPro" id="IPR007696">
    <property type="entry name" value="DNA_mismatch_repair_MutS_core"/>
</dbReference>
<dbReference type="GO" id="GO:0016887">
    <property type="term" value="F:ATP hydrolysis activity"/>
    <property type="evidence" value="ECO:0007669"/>
    <property type="project" value="InterPro"/>
</dbReference>
<evidence type="ECO:0000256" key="2">
    <source>
        <dbReference type="ARBA" id="ARBA00022840"/>
    </source>
</evidence>
<reference evidence="5" key="1">
    <citation type="journal article" date="2021" name="PeerJ">
        <title>Extensive microbial diversity within the chicken gut microbiome revealed by metagenomics and culture.</title>
        <authorList>
            <person name="Gilroy R."/>
            <person name="Ravi A."/>
            <person name="Getino M."/>
            <person name="Pursley I."/>
            <person name="Horton D.L."/>
            <person name="Alikhan N.F."/>
            <person name="Baker D."/>
            <person name="Gharbi K."/>
            <person name="Hall N."/>
            <person name="Watson M."/>
            <person name="Adriaenssens E.M."/>
            <person name="Foster-Nyarko E."/>
            <person name="Jarju S."/>
            <person name="Secka A."/>
            <person name="Antonio M."/>
            <person name="Oren A."/>
            <person name="Chaudhuri R.R."/>
            <person name="La Ragione R."/>
            <person name="Hildebrand F."/>
            <person name="Pallen M.J."/>
        </authorList>
    </citation>
    <scope>NUCLEOTIDE SEQUENCE</scope>
    <source>
        <strain evidence="5">Gambia15-2214</strain>
    </source>
</reference>
<dbReference type="PANTHER" id="PTHR48466">
    <property type="entry name" value="OS10G0509000 PROTEIN-RELATED"/>
    <property type="match status" value="1"/>
</dbReference>
<keyword evidence="5" id="KW-0540">Nuclease</keyword>
<keyword evidence="3" id="KW-0238">DNA-binding</keyword>
<dbReference type="PROSITE" id="PS00486">
    <property type="entry name" value="DNA_MISMATCH_REPAIR_2"/>
    <property type="match status" value="1"/>
</dbReference>
<gene>
    <name evidence="5" type="ORF">IAA16_08705</name>
</gene>
<feature type="non-terminal residue" evidence="5">
    <location>
        <position position="459"/>
    </location>
</feature>
<dbReference type="InterPro" id="IPR027417">
    <property type="entry name" value="P-loop_NTPase"/>
</dbReference>
<dbReference type="GO" id="GO:0140664">
    <property type="term" value="F:ATP-dependent DNA damage sensor activity"/>
    <property type="evidence" value="ECO:0007669"/>
    <property type="project" value="InterPro"/>
</dbReference>
<evidence type="ECO:0000256" key="3">
    <source>
        <dbReference type="ARBA" id="ARBA00023125"/>
    </source>
</evidence>
<dbReference type="NCBIfam" id="TIGR01069">
    <property type="entry name" value="mutS2"/>
    <property type="match status" value="1"/>
</dbReference>
<dbReference type="GO" id="GO:0045910">
    <property type="term" value="P:negative regulation of DNA recombination"/>
    <property type="evidence" value="ECO:0007669"/>
    <property type="project" value="InterPro"/>
</dbReference>
<dbReference type="Gene3D" id="3.40.50.300">
    <property type="entry name" value="P-loop containing nucleotide triphosphate hydrolases"/>
    <property type="match status" value="1"/>
</dbReference>
<evidence type="ECO:0000259" key="4">
    <source>
        <dbReference type="PROSITE" id="PS00486"/>
    </source>
</evidence>
<evidence type="ECO:0000313" key="6">
    <source>
        <dbReference type="Proteomes" id="UP000823914"/>
    </source>
</evidence>
<organism evidence="5 6">
    <name type="scientific">Candidatus Treponema excrementipullorum</name>
    <dbReference type="NCBI Taxonomy" id="2838768"/>
    <lineage>
        <taxon>Bacteria</taxon>
        <taxon>Pseudomonadati</taxon>
        <taxon>Spirochaetota</taxon>
        <taxon>Spirochaetia</taxon>
        <taxon>Spirochaetales</taxon>
        <taxon>Treponemataceae</taxon>
        <taxon>Treponema</taxon>
    </lineage>
</organism>
<comment type="caution">
    <text evidence="5">The sequence shown here is derived from an EMBL/GenBank/DDBJ whole genome shotgun (WGS) entry which is preliminary data.</text>
</comment>
<evidence type="ECO:0000256" key="1">
    <source>
        <dbReference type="ARBA" id="ARBA00022741"/>
    </source>
</evidence>
<dbReference type="SMART" id="SM00533">
    <property type="entry name" value="MUTSd"/>
    <property type="match status" value="1"/>
</dbReference>
<keyword evidence="5" id="KW-0255">Endonuclease</keyword>
<dbReference type="PANTHER" id="PTHR48466:SF2">
    <property type="entry name" value="OS10G0509000 PROTEIN"/>
    <property type="match status" value="1"/>
</dbReference>
<protein>
    <submittedName>
        <fullName evidence="5">Endonuclease MutS2</fullName>
    </submittedName>
</protein>
<dbReference type="InterPro" id="IPR045076">
    <property type="entry name" value="MutS"/>
</dbReference>
<dbReference type="InterPro" id="IPR005747">
    <property type="entry name" value="MutS2"/>
</dbReference>
<sequence>MNFESKNLTQLDYYRIRGEIAGCCKSADGKALVEAREPLTDEAEINRLKAEAAQWEQYINRVGEVPLTAWEPLEGIFSLLSVADAALELEELHFLGSFCRITATTLESLKKHGTEIPIPNLVHYAETIPDISQVATLIHKVIDNNGQLRDLPQLREIRASIAKIRKDIEATIHAYTAKEEFRDVLQSSLPALRSDRQVLAVKSGSRNKIKGIIHEVSQTGQTVYIEPEDVVRKNNELIQEEFRLNAEIRRILKELTKNIAPYKDDLQQAHSAMTQLDAAYGTARWGIHCKGIYADNCLAGQEPVLLQARHPLLGSKAVPIDLVFPLGCRVLIITGPNTGGKTVTLKTLALFTLLNQSGFPVPAAEGTRLPISSGVFADIGDEQSLDQSLSTFSGHMKNIAHMVEASDRNSLLLLDELGSGTDPQEGGAIAMAVLDSLIQKETLVVVTTHHGVLKNYGYT</sequence>
<dbReference type="InterPro" id="IPR000432">
    <property type="entry name" value="DNA_mismatch_repair_MutS_C"/>
</dbReference>
<keyword evidence="1" id="KW-0547">Nucleotide-binding</keyword>
<keyword evidence="2" id="KW-0067">ATP-binding</keyword>
<dbReference type="SUPFAM" id="SSF48334">
    <property type="entry name" value="DNA repair protein MutS, domain III"/>
    <property type="match status" value="1"/>
</dbReference>
<reference evidence="5" key="2">
    <citation type="submission" date="2021-04" db="EMBL/GenBank/DDBJ databases">
        <authorList>
            <person name="Gilroy R."/>
        </authorList>
    </citation>
    <scope>NUCLEOTIDE SEQUENCE</scope>
    <source>
        <strain evidence="5">Gambia15-2214</strain>
    </source>
</reference>
<proteinExistence type="predicted"/>